<keyword evidence="2 5" id="KW-0812">Transmembrane</keyword>
<evidence type="ECO:0000313" key="6">
    <source>
        <dbReference type="EMBL" id="GAT94934.1"/>
    </source>
</evidence>
<accession>A0A5K1VFS9</accession>
<dbReference type="OMA" id="FVIYFPR"/>
<evidence type="ECO:0000256" key="4">
    <source>
        <dbReference type="ARBA" id="ARBA00023136"/>
    </source>
</evidence>
<dbReference type="Gene3D" id="1.20.1280.290">
    <property type="match status" value="2"/>
</dbReference>
<protein>
    <submittedName>
        <fullName evidence="6">Pq loop repeat protein</fullName>
    </submittedName>
</protein>
<dbReference type="VEuPathDB" id="AmoebaDB:EHI8A_121940"/>
<evidence type="ECO:0000313" key="7">
    <source>
        <dbReference type="Proteomes" id="UP000078387"/>
    </source>
</evidence>
<name>A0A5K1VFS9_ENTHI</name>
<feature type="transmembrane region" description="Helical" evidence="5">
    <location>
        <begin position="185"/>
        <end position="203"/>
    </location>
</feature>
<dbReference type="PANTHER" id="PTHR16201:SF11">
    <property type="entry name" value="PQ-LOOP REPEAT-CONTAINING PROTEIN"/>
    <property type="match status" value="1"/>
</dbReference>
<feature type="transmembrane region" description="Helical" evidence="5">
    <location>
        <begin position="77"/>
        <end position="101"/>
    </location>
</feature>
<sequence>MIFLFLLITTSFGFFKVPGCEENPDGEFSESDFDFVPDLSTLSFTIGLVIMIGTILSVIPQYVKLIRTRDSSGLSPFYLLIQFINQVTTVANACITNATYIHSCVYIGFSQCFPVLVSWTQIMLLAMVYLPQIFFYLLFYPNKKEFILFKLPLICLPIVIIISIICLGTVPLLEFTDGECGDITGGFAFVYGIIAAVCVIIQWSPQIYMTFRRKAAGALSMLMLSITAPGMTVLTLYMIFITKQPFSTWLSNAASAVQQLILLSMLVYYELLLPRFKHKDQEKAPLVENEQQTINDFKNNQNPNDLIE</sequence>
<dbReference type="InterPro" id="IPR006603">
    <property type="entry name" value="PQ-loop_rpt"/>
</dbReference>
<comment type="caution">
    <text evidence="6">The sequence shown here is derived from an EMBL/GenBank/DDBJ whole genome shotgun (WGS) entry which is preliminary data.</text>
</comment>
<proteinExistence type="predicted"/>
<dbReference type="VEuPathDB" id="AmoebaDB:EHI_107200"/>
<feature type="transmembrane region" description="Helical" evidence="5">
    <location>
        <begin position="121"/>
        <end position="139"/>
    </location>
</feature>
<dbReference type="VEuPathDB" id="AmoebaDB:EHI7A_081070"/>
<comment type="subcellular location">
    <subcellularLocation>
        <location evidence="1">Membrane</location>
        <topology evidence="1">Multi-pass membrane protein</topology>
    </subcellularLocation>
</comment>
<dbReference type="InterPro" id="IPR051415">
    <property type="entry name" value="LAAT-1"/>
</dbReference>
<dbReference type="EMBL" id="BDEQ01000001">
    <property type="protein sequence ID" value="GAT94934.1"/>
    <property type="molecule type" value="Genomic_DNA"/>
</dbReference>
<feature type="transmembrane region" description="Helical" evidence="5">
    <location>
        <begin position="215"/>
        <end position="240"/>
    </location>
</feature>
<keyword evidence="3 5" id="KW-1133">Transmembrane helix</keyword>
<organism evidence="6 7">
    <name type="scientific">Entamoeba histolytica</name>
    <dbReference type="NCBI Taxonomy" id="5759"/>
    <lineage>
        <taxon>Eukaryota</taxon>
        <taxon>Amoebozoa</taxon>
        <taxon>Evosea</taxon>
        <taxon>Archamoebae</taxon>
        <taxon>Mastigamoebida</taxon>
        <taxon>Entamoebidae</taxon>
        <taxon>Entamoeba</taxon>
    </lineage>
</organism>
<evidence type="ECO:0000256" key="1">
    <source>
        <dbReference type="ARBA" id="ARBA00004141"/>
    </source>
</evidence>
<dbReference type="Proteomes" id="UP000078387">
    <property type="component" value="Unassembled WGS sequence"/>
</dbReference>
<dbReference type="Pfam" id="PF04193">
    <property type="entry name" value="PQ-loop"/>
    <property type="match status" value="2"/>
</dbReference>
<dbReference type="SMART" id="SM00679">
    <property type="entry name" value="CTNS"/>
    <property type="match status" value="2"/>
</dbReference>
<feature type="transmembrane region" description="Helical" evidence="5">
    <location>
        <begin position="151"/>
        <end position="173"/>
    </location>
</feature>
<feature type="transmembrane region" description="Helical" evidence="5">
    <location>
        <begin position="43"/>
        <end position="65"/>
    </location>
</feature>
<evidence type="ECO:0000256" key="2">
    <source>
        <dbReference type="ARBA" id="ARBA00022692"/>
    </source>
</evidence>
<dbReference type="VEuPathDB" id="AmoebaDB:KM1_009360"/>
<evidence type="ECO:0000256" key="3">
    <source>
        <dbReference type="ARBA" id="ARBA00022989"/>
    </source>
</evidence>
<feature type="transmembrane region" description="Helical" evidence="5">
    <location>
        <begin position="246"/>
        <end position="269"/>
    </location>
</feature>
<dbReference type="PANTHER" id="PTHR16201">
    <property type="entry name" value="SEVEN TRANSMEMBRANE PROTEIN 1-RELATED"/>
    <property type="match status" value="1"/>
</dbReference>
<reference evidence="6 7" key="1">
    <citation type="submission" date="2016-05" db="EMBL/GenBank/DDBJ databases">
        <title>First whole genome sequencing of Entamoeba histolytica HM1:IMSS-clone-6.</title>
        <authorList>
            <person name="Mukherjee Avik.K."/>
            <person name="Izumyama S."/>
            <person name="Nakada-Tsukui K."/>
            <person name="Nozaki T."/>
        </authorList>
    </citation>
    <scope>NUCLEOTIDE SEQUENCE [LARGE SCALE GENOMIC DNA]</scope>
    <source>
        <strain evidence="6 7">HM1:IMSS clone 6</strain>
    </source>
</reference>
<keyword evidence="4 5" id="KW-0472">Membrane</keyword>
<dbReference type="VEuPathDB" id="AmoebaDB:EHI5A_009750"/>
<evidence type="ECO:0000256" key="5">
    <source>
        <dbReference type="SAM" id="Phobius"/>
    </source>
</evidence>
<gene>
    <name evidence="6" type="ORF">CL6EHI_107200</name>
</gene>
<dbReference type="GO" id="GO:0016020">
    <property type="term" value="C:membrane"/>
    <property type="evidence" value="ECO:0007669"/>
    <property type="project" value="UniProtKB-SubCell"/>
</dbReference>
<dbReference type="AlphaFoldDB" id="A0A5K1VFS9"/>